<sequence length="358" mass="40502">MISIFISPSKVQHQRSKEPCRNADPKESSYATEICSSYHKDPLKDVAGIDVSSFSEACATHHEDEGAKEDDESTVEKSKNEIITETPSLGKRERVVDISTIEAHKRACLETNLNSTSFPVESKSNNDPEDALSPTDVPFDKNVDIRLDSGARDSRSETPIIAKSFLIDRIMDTMKTFNRRKFRSAREEVSKYCQCLSALGIDTSEFERRVKHIFDHAEAIEELESSPNFIPTVRLMNADENLALRKRKLASHISTKSSLLQATESVSLQLQQTREKIRELEESISHLKSTEAELSLKLEVADDSLKKLTPTQEELQKDVVDAEKEHVAALEGYNDSKESTGLRELIELFEERRQIFEI</sequence>
<evidence type="ECO:0000256" key="2">
    <source>
        <dbReference type="SAM" id="MobiDB-lite"/>
    </source>
</evidence>
<keyword evidence="1" id="KW-0175">Coiled coil</keyword>
<organism evidence="3">
    <name type="scientific">Ananas comosus var. bracteatus</name>
    <name type="common">red pineapple</name>
    <dbReference type="NCBI Taxonomy" id="296719"/>
    <lineage>
        <taxon>Eukaryota</taxon>
        <taxon>Viridiplantae</taxon>
        <taxon>Streptophyta</taxon>
        <taxon>Embryophyta</taxon>
        <taxon>Tracheophyta</taxon>
        <taxon>Spermatophyta</taxon>
        <taxon>Magnoliopsida</taxon>
        <taxon>Liliopsida</taxon>
        <taxon>Poales</taxon>
        <taxon>Bromeliaceae</taxon>
        <taxon>Bromelioideae</taxon>
        <taxon>Ananas</taxon>
    </lineage>
</organism>
<dbReference type="AlphaFoldDB" id="A0A6V7NPB9"/>
<proteinExistence type="predicted"/>
<feature type="coiled-coil region" evidence="1">
    <location>
        <begin position="263"/>
        <end position="297"/>
    </location>
</feature>
<accession>A0A6V7NPB9</accession>
<evidence type="ECO:0000313" key="3">
    <source>
        <dbReference type="EMBL" id="CAD1820462.1"/>
    </source>
</evidence>
<feature type="region of interest" description="Disordered" evidence="2">
    <location>
        <begin position="116"/>
        <end position="137"/>
    </location>
</feature>
<reference evidence="3" key="1">
    <citation type="submission" date="2020-07" db="EMBL/GenBank/DDBJ databases">
        <authorList>
            <person name="Lin J."/>
        </authorList>
    </citation>
    <scope>NUCLEOTIDE SEQUENCE</scope>
</reference>
<feature type="compositionally biased region" description="Basic and acidic residues" evidence="2">
    <location>
        <begin position="15"/>
        <end position="26"/>
    </location>
</feature>
<feature type="region of interest" description="Disordered" evidence="2">
    <location>
        <begin position="1"/>
        <end position="26"/>
    </location>
</feature>
<dbReference type="EMBL" id="LR862140">
    <property type="protein sequence ID" value="CAD1820462.1"/>
    <property type="molecule type" value="Genomic_DNA"/>
</dbReference>
<feature type="region of interest" description="Disordered" evidence="2">
    <location>
        <begin position="57"/>
        <end position="86"/>
    </location>
</feature>
<name>A0A6V7NPB9_ANACO</name>
<gene>
    <name evidence="3" type="ORF">CB5_LOCUS3673</name>
</gene>
<protein>
    <submittedName>
        <fullName evidence="3">Uncharacterized protein</fullName>
    </submittedName>
</protein>
<evidence type="ECO:0000256" key="1">
    <source>
        <dbReference type="SAM" id="Coils"/>
    </source>
</evidence>
<feature type="compositionally biased region" description="Polar residues" evidence="2">
    <location>
        <begin position="116"/>
        <end position="125"/>
    </location>
</feature>